<dbReference type="Gene3D" id="3.30.1330.30">
    <property type="match status" value="1"/>
</dbReference>
<dbReference type="InterPro" id="IPR013123">
    <property type="entry name" value="SpoU_subst-bd"/>
</dbReference>
<dbReference type="Proteomes" id="UP000831787">
    <property type="component" value="Chromosome"/>
</dbReference>
<sequence>MLTSITNPKVKEWKKLHKRKYRDQLQKFIVEGIHLVEEALSSDWDVEEVIVREDYEEKLPQKVEVTEVSTQVFATVAGTETPQGIAAVVYIKQQDLTFKPLTLLVDAVQDPGNLGTLIRTADAAGYSQVIAGKGTVDVFNEKVIRSTQGSLFHIPVFQQDLESSIEGLKQSGVTVYASTLENSASYKDFNADGNAALIVGNEGNGIDPTLTGMADHRVHIPIYGKAESLNVAMAGGILMYYFRG</sequence>
<evidence type="ECO:0000259" key="4">
    <source>
        <dbReference type="SMART" id="SM00967"/>
    </source>
</evidence>
<feature type="domain" description="RNA 2-O ribose methyltransferase substrate binding" evidence="4">
    <location>
        <begin position="29"/>
        <end position="95"/>
    </location>
</feature>
<reference evidence="5 6" key="1">
    <citation type="submission" date="2022-04" db="EMBL/GenBank/DDBJ databases">
        <title>Halobacillus sp. isolated from saltern.</title>
        <authorList>
            <person name="Won M."/>
            <person name="Lee C.-M."/>
            <person name="Woen H.-Y."/>
            <person name="Kwon S.-W."/>
        </authorList>
    </citation>
    <scope>NUCLEOTIDE SEQUENCE [LARGE SCALE GENOMIC DNA]</scope>
    <source>
        <strain evidence="5 6">SSBR10-3</strain>
    </source>
</reference>
<dbReference type="InterPro" id="IPR001537">
    <property type="entry name" value="SpoU_MeTrfase"/>
</dbReference>
<dbReference type="InterPro" id="IPR029026">
    <property type="entry name" value="tRNA_m1G_MTases_N"/>
</dbReference>
<organism evidence="5 6">
    <name type="scientific">Halobacillus salinarum</name>
    <dbReference type="NCBI Taxonomy" id="2932257"/>
    <lineage>
        <taxon>Bacteria</taxon>
        <taxon>Bacillati</taxon>
        <taxon>Bacillota</taxon>
        <taxon>Bacilli</taxon>
        <taxon>Bacillales</taxon>
        <taxon>Bacillaceae</taxon>
        <taxon>Halobacillus</taxon>
    </lineage>
</organism>
<keyword evidence="3" id="KW-0808">Transferase</keyword>
<dbReference type="RefSeq" id="WP_244713266.1">
    <property type="nucleotide sequence ID" value="NZ_CP095073.1"/>
</dbReference>
<dbReference type="InterPro" id="IPR053888">
    <property type="entry name" value="MRM3-like_sub_bind"/>
</dbReference>
<dbReference type="CDD" id="cd18095">
    <property type="entry name" value="SpoU-like_rRNA-MTase"/>
    <property type="match status" value="1"/>
</dbReference>
<dbReference type="PANTHER" id="PTHR43191:SF2">
    <property type="entry name" value="RRNA METHYLTRANSFERASE 3, MITOCHONDRIAL"/>
    <property type="match status" value="1"/>
</dbReference>
<dbReference type="Gene3D" id="3.40.1280.10">
    <property type="match status" value="1"/>
</dbReference>
<name>A0ABY4EP12_9BACI</name>
<dbReference type="PANTHER" id="PTHR43191">
    <property type="entry name" value="RRNA METHYLTRANSFERASE 3"/>
    <property type="match status" value="1"/>
</dbReference>
<dbReference type="SUPFAM" id="SSF55315">
    <property type="entry name" value="L30e-like"/>
    <property type="match status" value="1"/>
</dbReference>
<protein>
    <submittedName>
        <fullName evidence="5">RNA methyltransferase</fullName>
    </submittedName>
</protein>
<evidence type="ECO:0000313" key="6">
    <source>
        <dbReference type="Proteomes" id="UP000831787"/>
    </source>
</evidence>
<accession>A0ABY4EP12</accession>
<dbReference type="EMBL" id="CP095073">
    <property type="protein sequence ID" value="UOQ46195.1"/>
    <property type="molecule type" value="Genomic_DNA"/>
</dbReference>
<comment type="similarity">
    <text evidence="1">Belongs to the class IV-like SAM-binding methyltransferase superfamily. RNA methyltransferase TrmH family.</text>
</comment>
<keyword evidence="6" id="KW-1185">Reference proteome</keyword>
<dbReference type="GO" id="GO:0032259">
    <property type="term" value="P:methylation"/>
    <property type="evidence" value="ECO:0007669"/>
    <property type="project" value="UniProtKB-KW"/>
</dbReference>
<evidence type="ECO:0000313" key="5">
    <source>
        <dbReference type="EMBL" id="UOQ46195.1"/>
    </source>
</evidence>
<dbReference type="SMART" id="SM00967">
    <property type="entry name" value="SpoU_sub_bind"/>
    <property type="match status" value="1"/>
</dbReference>
<dbReference type="Pfam" id="PF00588">
    <property type="entry name" value="SpoU_methylase"/>
    <property type="match status" value="1"/>
</dbReference>
<dbReference type="InterPro" id="IPR029064">
    <property type="entry name" value="Ribosomal_eL30-like_sf"/>
</dbReference>
<evidence type="ECO:0000256" key="1">
    <source>
        <dbReference type="ARBA" id="ARBA00007228"/>
    </source>
</evidence>
<dbReference type="InterPro" id="IPR029028">
    <property type="entry name" value="Alpha/beta_knot_MTases"/>
</dbReference>
<dbReference type="SUPFAM" id="SSF75217">
    <property type="entry name" value="alpha/beta knot"/>
    <property type="match status" value="1"/>
</dbReference>
<evidence type="ECO:0000256" key="3">
    <source>
        <dbReference type="ARBA" id="ARBA00022679"/>
    </source>
</evidence>
<gene>
    <name evidence="5" type="ORF">MUN89_09915</name>
</gene>
<dbReference type="Pfam" id="PF22435">
    <property type="entry name" value="MRM3-like_sub_bind"/>
    <property type="match status" value="1"/>
</dbReference>
<proteinExistence type="inferred from homology"/>
<dbReference type="GO" id="GO:0008168">
    <property type="term" value="F:methyltransferase activity"/>
    <property type="evidence" value="ECO:0007669"/>
    <property type="project" value="UniProtKB-KW"/>
</dbReference>
<dbReference type="InterPro" id="IPR051259">
    <property type="entry name" value="rRNA_Methyltransferase"/>
</dbReference>
<evidence type="ECO:0000256" key="2">
    <source>
        <dbReference type="ARBA" id="ARBA00022603"/>
    </source>
</evidence>
<keyword evidence="2 5" id="KW-0489">Methyltransferase</keyword>